<dbReference type="Gene3D" id="2.60.40.10">
    <property type="entry name" value="Immunoglobulins"/>
    <property type="match status" value="1"/>
</dbReference>
<evidence type="ECO:0000313" key="7">
    <source>
        <dbReference type="Proteomes" id="UP001597557"/>
    </source>
</evidence>
<evidence type="ECO:0000256" key="4">
    <source>
        <dbReference type="SAM" id="SignalP"/>
    </source>
</evidence>
<reference evidence="7" key="1">
    <citation type="journal article" date="2019" name="Int. J. Syst. Evol. Microbiol.">
        <title>The Global Catalogue of Microorganisms (GCM) 10K type strain sequencing project: providing services to taxonomists for standard genome sequencing and annotation.</title>
        <authorList>
            <consortium name="The Broad Institute Genomics Platform"/>
            <consortium name="The Broad Institute Genome Sequencing Center for Infectious Disease"/>
            <person name="Wu L."/>
            <person name="Ma J."/>
        </authorList>
    </citation>
    <scope>NUCLEOTIDE SEQUENCE [LARGE SCALE GENOMIC DNA]</scope>
    <source>
        <strain evidence="7">KCTC 22437</strain>
    </source>
</reference>
<comment type="caution">
    <text evidence="6">The sequence shown here is derived from an EMBL/GenBank/DDBJ whole genome shotgun (WGS) entry which is preliminary data.</text>
</comment>
<keyword evidence="2 4" id="KW-0732">Signal</keyword>
<dbReference type="Gene3D" id="3.40.50.1700">
    <property type="entry name" value="Glycoside hydrolase family 3 C-terminal domain"/>
    <property type="match status" value="1"/>
</dbReference>
<feature type="domain" description="Fibronectin type III-like" evidence="5">
    <location>
        <begin position="644"/>
        <end position="714"/>
    </location>
</feature>
<dbReference type="InterPro" id="IPR044993">
    <property type="entry name" value="BXL"/>
</dbReference>
<evidence type="ECO:0000256" key="3">
    <source>
        <dbReference type="ARBA" id="ARBA00022801"/>
    </source>
</evidence>
<dbReference type="InterPro" id="IPR017853">
    <property type="entry name" value="GH"/>
</dbReference>
<keyword evidence="3 6" id="KW-0378">Hydrolase</keyword>
<dbReference type="RefSeq" id="WP_377187131.1">
    <property type="nucleotide sequence ID" value="NZ_JBHUPD010000003.1"/>
</dbReference>
<dbReference type="InterPro" id="IPR002772">
    <property type="entry name" value="Glyco_hydro_3_C"/>
</dbReference>
<dbReference type="PANTHER" id="PTHR42721:SF3">
    <property type="entry name" value="BETA-D-XYLOSIDASE 5-RELATED"/>
    <property type="match status" value="1"/>
</dbReference>
<dbReference type="Pfam" id="PF14310">
    <property type="entry name" value="Fn3-like"/>
    <property type="match status" value="1"/>
</dbReference>
<dbReference type="SUPFAM" id="SSF52279">
    <property type="entry name" value="Beta-D-glucan exohydrolase, C-terminal domain"/>
    <property type="match status" value="1"/>
</dbReference>
<dbReference type="Proteomes" id="UP001597557">
    <property type="component" value="Unassembled WGS sequence"/>
</dbReference>
<dbReference type="Pfam" id="PF00933">
    <property type="entry name" value="Glyco_hydro_3"/>
    <property type="match status" value="1"/>
</dbReference>
<dbReference type="SUPFAM" id="SSF51445">
    <property type="entry name" value="(Trans)glycosidases"/>
    <property type="match status" value="1"/>
</dbReference>
<keyword evidence="7" id="KW-1185">Reference proteome</keyword>
<comment type="similarity">
    <text evidence="1">Belongs to the glycosyl hydrolase 3 family.</text>
</comment>
<feature type="signal peptide" evidence="4">
    <location>
        <begin position="1"/>
        <end position="27"/>
    </location>
</feature>
<dbReference type="EMBL" id="JBHUPD010000003">
    <property type="protein sequence ID" value="MFD2873762.1"/>
    <property type="molecule type" value="Genomic_DNA"/>
</dbReference>
<name>A0ABW5YEK5_9SPHI</name>
<gene>
    <name evidence="6" type="ORF">ACFS5N_14855</name>
</gene>
<evidence type="ECO:0000256" key="1">
    <source>
        <dbReference type="ARBA" id="ARBA00005336"/>
    </source>
</evidence>
<dbReference type="Gene3D" id="3.20.20.300">
    <property type="entry name" value="Glycoside hydrolase, family 3, N-terminal domain"/>
    <property type="match status" value="1"/>
</dbReference>
<organism evidence="6 7">
    <name type="scientific">Mucilaginibacter ximonensis</name>
    <dbReference type="NCBI Taxonomy" id="538021"/>
    <lineage>
        <taxon>Bacteria</taxon>
        <taxon>Pseudomonadati</taxon>
        <taxon>Bacteroidota</taxon>
        <taxon>Sphingobacteriia</taxon>
        <taxon>Sphingobacteriales</taxon>
        <taxon>Sphingobacteriaceae</taxon>
        <taxon>Mucilaginibacter</taxon>
    </lineage>
</organism>
<evidence type="ECO:0000313" key="6">
    <source>
        <dbReference type="EMBL" id="MFD2873762.1"/>
    </source>
</evidence>
<dbReference type="InterPro" id="IPR026891">
    <property type="entry name" value="Fn3-like"/>
</dbReference>
<dbReference type="InterPro" id="IPR036881">
    <property type="entry name" value="Glyco_hydro_3_C_sf"/>
</dbReference>
<dbReference type="InterPro" id="IPR013783">
    <property type="entry name" value="Ig-like_fold"/>
</dbReference>
<proteinExistence type="inferred from homology"/>
<evidence type="ECO:0000256" key="2">
    <source>
        <dbReference type="ARBA" id="ARBA00022729"/>
    </source>
</evidence>
<accession>A0ABW5YEK5</accession>
<feature type="chain" id="PRO_5046834105" evidence="4">
    <location>
        <begin position="28"/>
        <end position="727"/>
    </location>
</feature>
<evidence type="ECO:0000259" key="5">
    <source>
        <dbReference type="SMART" id="SM01217"/>
    </source>
</evidence>
<dbReference type="SMART" id="SM01217">
    <property type="entry name" value="Fn3_like"/>
    <property type="match status" value="1"/>
</dbReference>
<sequence>MKVNLNGQKLALAFLLASLVAGSSAVAQTTGKPLYLDYKQPVEARVKDLISRMTLEEKAEYLNHVGPDIPRFGIKSDKWNQSLHGVVWNRPTTMFPVSIAMAATWDPKLVFTETSAISDEARAIYNGWHNDPDFQGEKKGLIYRSPVINISRNPYWGRINECFGEDPYLDGRIGVAHVKGLQGNDPHYLKLVSTLKHYAVNNVETDRTSRSATVSERMLHEFWLPHFKDCIMEGGAQSVMASYNAINGVPNNINHLMLTDILKNSWGFKGFVVSDLGGVNTMVNGHEKGQMSYEEAVAQSINAGCDFSDKEFMQYIPVAVNKGLLTMDKLDESLGRVMRDRFLLGEFDPQDRVPYSKIPMTVIGSQEHIALALKAAQEAMVLLTNKNHILPLDKNKIKTIAVIGPHANMFTAGGYSGKPINAVNPMQGIKNRMAPGTEIIYAAGAEITPRRNGPAFDKAAELQKAVDAAKKADVAILYIGTTLNVEAEGKDRTSLGLPGNQEELVKAVLAVNPRTIVVLMNAGPLTIPYVKENAPAILEAWWPGEQGGNAIADALFGNINPGGKMPLTVYASEAQVPSQDEYDVTKGFTYMYINGAPLFPFGHGLSYTTFAYSNLKLSAKKIKINDDITVSVDVKNTGKMAGDEVVQLYMHDVKPSLKRPMKELRGFERVTLAPGETKTIKMNIPNSRLAFYDEKIHNFRVEAEPIDVMVGSSSADIRLKSQFSVVN</sequence>
<dbReference type="PRINTS" id="PR00133">
    <property type="entry name" value="GLHYDRLASE3"/>
</dbReference>
<protein>
    <submittedName>
        <fullName evidence="6">Glycoside hydrolase family 3 C-terminal domain-containing protein</fullName>
    </submittedName>
</protein>
<dbReference type="Pfam" id="PF01915">
    <property type="entry name" value="Glyco_hydro_3_C"/>
    <property type="match status" value="1"/>
</dbReference>
<dbReference type="InterPro" id="IPR001764">
    <property type="entry name" value="Glyco_hydro_3_N"/>
</dbReference>
<dbReference type="InterPro" id="IPR036962">
    <property type="entry name" value="Glyco_hydro_3_N_sf"/>
</dbReference>
<dbReference type="PANTHER" id="PTHR42721">
    <property type="entry name" value="SUGAR HYDROLASE-RELATED"/>
    <property type="match status" value="1"/>
</dbReference>
<dbReference type="GO" id="GO:0016787">
    <property type="term" value="F:hydrolase activity"/>
    <property type="evidence" value="ECO:0007669"/>
    <property type="project" value="UniProtKB-KW"/>
</dbReference>